<evidence type="ECO:0000313" key="2">
    <source>
        <dbReference type="Proteomes" id="UP001281614"/>
    </source>
</evidence>
<evidence type="ECO:0000313" key="1">
    <source>
        <dbReference type="EMBL" id="KAK2760686.1"/>
    </source>
</evidence>
<gene>
    <name evidence="1" type="ORF">CKAH01_05372</name>
</gene>
<dbReference type="AlphaFoldDB" id="A0AAD9YEB6"/>
<name>A0AAD9YEB6_COLKA</name>
<protein>
    <submittedName>
        <fullName evidence="1">Uncharacterized protein</fullName>
    </submittedName>
</protein>
<dbReference type="EMBL" id="VYYT01000168">
    <property type="protein sequence ID" value="KAK2760686.1"/>
    <property type="molecule type" value="Genomic_DNA"/>
</dbReference>
<keyword evidence="2" id="KW-1185">Reference proteome</keyword>
<comment type="caution">
    <text evidence="1">The sequence shown here is derived from an EMBL/GenBank/DDBJ whole genome shotgun (WGS) entry which is preliminary data.</text>
</comment>
<dbReference type="Proteomes" id="UP001281614">
    <property type="component" value="Unassembled WGS sequence"/>
</dbReference>
<proteinExistence type="predicted"/>
<sequence>MSSRIERLEKENRQLQTRFAIEQTLNKRKTLSFEAKEKELCRVQEAFSKLWQAHRRQLNNGLEGSDIEGLTWGADDAEIYLDSLYHLKWPWSVSWDGGNHHGFSTWPSEGSYDWRLPGTLFMS</sequence>
<organism evidence="1 2">
    <name type="scientific">Colletotrichum kahawae</name>
    <name type="common">Coffee berry disease fungus</name>
    <dbReference type="NCBI Taxonomy" id="34407"/>
    <lineage>
        <taxon>Eukaryota</taxon>
        <taxon>Fungi</taxon>
        <taxon>Dikarya</taxon>
        <taxon>Ascomycota</taxon>
        <taxon>Pezizomycotina</taxon>
        <taxon>Sordariomycetes</taxon>
        <taxon>Hypocreomycetidae</taxon>
        <taxon>Glomerellales</taxon>
        <taxon>Glomerellaceae</taxon>
        <taxon>Colletotrichum</taxon>
        <taxon>Colletotrichum gloeosporioides species complex</taxon>
    </lineage>
</organism>
<accession>A0AAD9YEB6</accession>
<reference evidence="1" key="1">
    <citation type="submission" date="2023-02" db="EMBL/GenBank/DDBJ databases">
        <title>Colletotrichum kahawae CIFC_Que2 genome sequencing and assembly.</title>
        <authorList>
            <person name="Baroncelli R."/>
        </authorList>
    </citation>
    <scope>NUCLEOTIDE SEQUENCE</scope>
    <source>
        <strain evidence="1">CIFC_Que2</strain>
    </source>
</reference>